<comment type="caution">
    <text evidence="3">The sequence shown here is derived from an EMBL/GenBank/DDBJ whole genome shotgun (WGS) entry which is preliminary data.</text>
</comment>
<dbReference type="InterPro" id="IPR029057">
    <property type="entry name" value="PRTase-like"/>
</dbReference>
<comment type="similarity">
    <text evidence="1">Belongs to the ComF/GntX family.</text>
</comment>
<dbReference type="CDD" id="cd06223">
    <property type="entry name" value="PRTases_typeI"/>
    <property type="match status" value="1"/>
</dbReference>
<dbReference type="InterPro" id="IPR044005">
    <property type="entry name" value="DZR_2"/>
</dbReference>
<evidence type="ECO:0000259" key="2">
    <source>
        <dbReference type="Pfam" id="PF18912"/>
    </source>
</evidence>
<feature type="domain" description="Double zinc ribbon" evidence="2">
    <location>
        <begin position="17"/>
        <end position="67"/>
    </location>
</feature>
<organism evidence="3">
    <name type="scientific">marine sediment metagenome</name>
    <dbReference type="NCBI Taxonomy" id="412755"/>
    <lineage>
        <taxon>unclassified sequences</taxon>
        <taxon>metagenomes</taxon>
        <taxon>ecological metagenomes</taxon>
    </lineage>
</organism>
<evidence type="ECO:0000313" key="3">
    <source>
        <dbReference type="EMBL" id="KKL86807.1"/>
    </source>
</evidence>
<dbReference type="Pfam" id="PF18912">
    <property type="entry name" value="DZR_2"/>
    <property type="match status" value="1"/>
</dbReference>
<sequence>MRLAVAPLLSSAWSRGLDLLFPPRCVSCGSFGAFLCAACLKKTPRAQPPRCPVCWMPGSDDTCGRCRGRQFAFEAARCPFVYAGAARDAVHALKYRGVSAVAGVMAQAMAGCLTNWPAKEVAALVPVPLTGPRRRSRGYNQSETLARELSRLSGLPLLNSLLVRGKTAPPQARAADEAARRANVADAFAVRRREGVSGPLILVDDVMTSGATLDACALALCEGGHSPVYALTFARED</sequence>
<reference evidence="3" key="1">
    <citation type="journal article" date="2015" name="Nature">
        <title>Complex archaea that bridge the gap between prokaryotes and eukaryotes.</title>
        <authorList>
            <person name="Spang A."/>
            <person name="Saw J.H."/>
            <person name="Jorgensen S.L."/>
            <person name="Zaremba-Niedzwiedzka K."/>
            <person name="Martijn J."/>
            <person name="Lind A.E."/>
            <person name="van Eijk R."/>
            <person name="Schleper C."/>
            <person name="Guy L."/>
            <person name="Ettema T.J."/>
        </authorList>
    </citation>
    <scope>NUCLEOTIDE SEQUENCE</scope>
</reference>
<evidence type="ECO:0000256" key="1">
    <source>
        <dbReference type="ARBA" id="ARBA00008007"/>
    </source>
</evidence>
<dbReference type="InterPro" id="IPR051910">
    <property type="entry name" value="ComF/GntX_DNA_util-trans"/>
</dbReference>
<protein>
    <recommendedName>
        <fullName evidence="2">Double zinc ribbon domain-containing protein</fullName>
    </recommendedName>
</protein>
<name>A0A0F9IHL1_9ZZZZ</name>
<dbReference type="PANTHER" id="PTHR47505:SF1">
    <property type="entry name" value="DNA UTILIZATION PROTEIN YHGH"/>
    <property type="match status" value="1"/>
</dbReference>
<gene>
    <name evidence="3" type="ORF">LCGC14_1941040</name>
</gene>
<dbReference type="EMBL" id="LAZR01021009">
    <property type="protein sequence ID" value="KKL86807.1"/>
    <property type="molecule type" value="Genomic_DNA"/>
</dbReference>
<accession>A0A0F9IHL1</accession>
<dbReference type="SUPFAM" id="SSF53271">
    <property type="entry name" value="PRTase-like"/>
    <property type="match status" value="1"/>
</dbReference>
<dbReference type="AlphaFoldDB" id="A0A0F9IHL1"/>
<dbReference type="Gene3D" id="3.40.50.2020">
    <property type="match status" value="1"/>
</dbReference>
<proteinExistence type="inferred from homology"/>
<dbReference type="PANTHER" id="PTHR47505">
    <property type="entry name" value="DNA UTILIZATION PROTEIN YHGH"/>
    <property type="match status" value="1"/>
</dbReference>
<dbReference type="InterPro" id="IPR000836">
    <property type="entry name" value="PRTase_dom"/>
</dbReference>